<evidence type="ECO:0008006" key="3">
    <source>
        <dbReference type="Google" id="ProtNLM"/>
    </source>
</evidence>
<dbReference type="AlphaFoldDB" id="A0A1P8WKN5"/>
<dbReference type="EMBL" id="CP017641">
    <property type="protein sequence ID" value="APZ94618.1"/>
    <property type="molecule type" value="Genomic_DNA"/>
</dbReference>
<reference evidence="1 2" key="1">
    <citation type="journal article" date="2016" name="Front. Microbiol.">
        <title>Fuerstia marisgermanicae gen. nov., sp. nov., an Unusual Member of the Phylum Planctomycetes from the German Wadden Sea.</title>
        <authorList>
            <person name="Kohn T."/>
            <person name="Heuer A."/>
            <person name="Jogler M."/>
            <person name="Vollmers J."/>
            <person name="Boedeker C."/>
            <person name="Bunk B."/>
            <person name="Rast P."/>
            <person name="Borchert D."/>
            <person name="Glockner I."/>
            <person name="Freese H.M."/>
            <person name="Klenk H.P."/>
            <person name="Overmann J."/>
            <person name="Kaster A.K."/>
            <person name="Rohde M."/>
            <person name="Wiegand S."/>
            <person name="Jogler C."/>
        </authorList>
    </citation>
    <scope>NUCLEOTIDE SEQUENCE [LARGE SCALE GENOMIC DNA]</scope>
    <source>
        <strain evidence="1 2">NH11</strain>
    </source>
</reference>
<organism evidence="1 2">
    <name type="scientific">Fuerstiella marisgermanici</name>
    <dbReference type="NCBI Taxonomy" id="1891926"/>
    <lineage>
        <taxon>Bacteria</taxon>
        <taxon>Pseudomonadati</taxon>
        <taxon>Planctomycetota</taxon>
        <taxon>Planctomycetia</taxon>
        <taxon>Planctomycetales</taxon>
        <taxon>Planctomycetaceae</taxon>
        <taxon>Fuerstiella</taxon>
    </lineage>
</organism>
<evidence type="ECO:0000313" key="1">
    <source>
        <dbReference type="EMBL" id="APZ94618.1"/>
    </source>
</evidence>
<proteinExistence type="predicted"/>
<evidence type="ECO:0000313" key="2">
    <source>
        <dbReference type="Proteomes" id="UP000187735"/>
    </source>
</evidence>
<dbReference type="RefSeq" id="WP_077025890.1">
    <property type="nucleotide sequence ID" value="NZ_CP017641.1"/>
</dbReference>
<accession>A0A1P8WKN5</accession>
<sequence length="218" mass="24046">MGKVKLPAIAKDKLFVIELLAVTFALWQGCSASSEVSILSEQLRQQKELHEAERLQAKEQLEFERVPFLAFSTMARFEMTTAEDAIASVSIMNETPVLRNFGRGPAFNIELDWRLPDGTGIAEPYPSFTQLFPGESDVIGGVSDELFVGLPPGASSRGTVVIRSDWIGGGRSKFEQAYVAQRDISSTDEVTLRFGKILRLEVGDLTWHGPDSSQPPTR</sequence>
<gene>
    <name evidence="1" type="ORF">Fuma_04251</name>
</gene>
<name>A0A1P8WKN5_9PLAN</name>
<keyword evidence="2" id="KW-1185">Reference proteome</keyword>
<dbReference type="PROSITE" id="PS51257">
    <property type="entry name" value="PROKAR_LIPOPROTEIN"/>
    <property type="match status" value="1"/>
</dbReference>
<dbReference type="KEGG" id="fmr:Fuma_04251"/>
<dbReference type="Proteomes" id="UP000187735">
    <property type="component" value="Chromosome"/>
</dbReference>
<protein>
    <recommendedName>
        <fullName evidence="3">Lipoprotein</fullName>
    </recommendedName>
</protein>